<protein>
    <submittedName>
        <fullName evidence="2">Uncharacterized protein</fullName>
    </submittedName>
</protein>
<dbReference type="Proteomes" id="UP000228775">
    <property type="component" value="Unassembled WGS sequence"/>
</dbReference>
<keyword evidence="1" id="KW-0812">Transmembrane</keyword>
<name>A0A2M7AXC4_9BACT</name>
<gene>
    <name evidence="2" type="ORF">COS76_01565</name>
</gene>
<accession>A0A2M7AXC4</accession>
<organism evidence="2 3">
    <name type="scientific">Candidatus Portnoybacteria bacterium CG06_land_8_20_14_3_00_39_12</name>
    <dbReference type="NCBI Taxonomy" id="1974809"/>
    <lineage>
        <taxon>Bacteria</taxon>
        <taxon>Candidatus Portnoyibacteriota</taxon>
    </lineage>
</organism>
<keyword evidence="1" id="KW-0472">Membrane</keyword>
<dbReference type="EMBL" id="PEVY01000034">
    <property type="protein sequence ID" value="PIU75284.1"/>
    <property type="molecule type" value="Genomic_DNA"/>
</dbReference>
<evidence type="ECO:0000313" key="3">
    <source>
        <dbReference type="Proteomes" id="UP000228775"/>
    </source>
</evidence>
<sequence length="312" mass="33089">MNNLIKGLSKKALGGLIFGLALAIGVVVVIAFTEPTSGPTGFQEPTSGQDKGDLFAYGRGWVPNASGDGSTVLTKAACDAAANWYWFEDGNGDGDTTDEEDGICVKATTVSAGATQSWNGDNSATAGYRDNTYIAAYTCTGNFPGGTVNTYSGINSSENPDTTWNDGDCALCQADCYDGKKDLPDQIGQDGNAYTSPIESQTGHYGPLTPEVLKNWRGTRLPTSKDFIGFCGYQSGSDTYKTSCSPSKIYGSYGGQLGRTDECIDTANVGGWEWLSEQHNYYSARIAGGSACSHFAGNLVYSDHRFRAVLRP</sequence>
<proteinExistence type="predicted"/>
<keyword evidence="1" id="KW-1133">Transmembrane helix</keyword>
<evidence type="ECO:0000256" key="1">
    <source>
        <dbReference type="SAM" id="Phobius"/>
    </source>
</evidence>
<comment type="caution">
    <text evidence="2">The sequence shown here is derived from an EMBL/GenBank/DDBJ whole genome shotgun (WGS) entry which is preliminary data.</text>
</comment>
<reference evidence="3" key="1">
    <citation type="submission" date="2017-09" db="EMBL/GenBank/DDBJ databases">
        <title>Depth-based differentiation of microbial function through sediment-hosted aquifers and enrichment of novel symbionts in the deep terrestrial subsurface.</title>
        <authorList>
            <person name="Probst A.J."/>
            <person name="Ladd B."/>
            <person name="Jarett J.K."/>
            <person name="Geller-Mcgrath D.E."/>
            <person name="Sieber C.M.K."/>
            <person name="Emerson J.B."/>
            <person name="Anantharaman K."/>
            <person name="Thomas B.C."/>
            <person name="Malmstrom R."/>
            <person name="Stieglmeier M."/>
            <person name="Klingl A."/>
            <person name="Woyke T."/>
            <person name="Ryan C.M."/>
            <person name="Banfield J.F."/>
        </authorList>
    </citation>
    <scope>NUCLEOTIDE SEQUENCE [LARGE SCALE GENOMIC DNA]</scope>
</reference>
<feature type="transmembrane region" description="Helical" evidence="1">
    <location>
        <begin position="12"/>
        <end position="32"/>
    </location>
</feature>
<evidence type="ECO:0000313" key="2">
    <source>
        <dbReference type="EMBL" id="PIU75284.1"/>
    </source>
</evidence>
<dbReference type="AlphaFoldDB" id="A0A2M7AXC4"/>